<dbReference type="GO" id="GO:0005846">
    <property type="term" value="C:nuclear cap binding complex"/>
    <property type="evidence" value="ECO:0007669"/>
    <property type="project" value="InterPro"/>
</dbReference>
<reference evidence="5 6" key="1">
    <citation type="journal article" date="2014" name="Agronomy (Basel)">
        <title>A Draft Genome Sequence for Ensete ventricosum, the Drought-Tolerant Tree Against Hunger.</title>
        <authorList>
            <person name="Harrison J."/>
            <person name="Moore K.A."/>
            <person name="Paszkiewicz K."/>
            <person name="Jones T."/>
            <person name="Grant M."/>
            <person name="Ambacheew D."/>
            <person name="Muzemil S."/>
            <person name="Studholme D.J."/>
        </authorList>
    </citation>
    <scope>NUCLEOTIDE SEQUENCE [LARGE SCALE GENOMIC DNA]</scope>
</reference>
<name>A0A426Z9H3_ENSVE</name>
<protein>
    <recommendedName>
        <fullName evidence="4">MIF4G-like type 2 domain-containing protein</fullName>
    </recommendedName>
</protein>
<sequence>MALVFLPISFILLYYPFQSIEYAPELEELLPPKSVSSFKYNSEEDRGYTLSKEFREMVRGRKTAHEIASWVEENIIQIHGSKFAIEVVIQTLLDIGSKSFTHLITVLERYGQVISKLCTDKNMQVLLIDEVSSYWKNNTQMTAIAIDRMMGYRIISNLAIVSWVFSVSNIEQFHVSDRPWEVNPYICSTTVAWRYHCRLVAEPSPGLGDTITHILRNAVNKTYNRIADLRKEIQTLKKSVMLAEDVAVKSLKEFEAAEARLEVVDGQPVQAEKPGRLKRLKGYAEKAKDDEIAVREALEAKDALLARALEENKVFAGPPCLLTFLDKQSLFVSLYKSFANVLTERLPPMSADGAFPKLRDEEDKDSMAIDLEEPSTMEMDHDNGRKDDR</sequence>
<dbReference type="InterPro" id="IPR015174">
    <property type="entry name" value="MIF4G-like_typ-2"/>
</dbReference>
<dbReference type="GO" id="GO:0006406">
    <property type="term" value="P:mRNA export from nucleus"/>
    <property type="evidence" value="ECO:0007669"/>
    <property type="project" value="InterPro"/>
</dbReference>
<feature type="domain" description="MIF4G-like type 2" evidence="4">
    <location>
        <begin position="38"/>
        <end position="172"/>
    </location>
</feature>
<comment type="caution">
    <text evidence="5">The sequence shown here is derived from an EMBL/GenBank/DDBJ whole genome shotgun (WGS) entry which is preliminary data.</text>
</comment>
<feature type="compositionally biased region" description="Basic and acidic residues" evidence="2">
    <location>
        <begin position="357"/>
        <end position="367"/>
    </location>
</feature>
<accession>A0A426Z9H3</accession>
<dbReference type="GO" id="GO:0000184">
    <property type="term" value="P:nuclear-transcribed mRNA catabolic process, nonsense-mediated decay"/>
    <property type="evidence" value="ECO:0007669"/>
    <property type="project" value="TreeGrafter"/>
</dbReference>
<dbReference type="InterPro" id="IPR016024">
    <property type="entry name" value="ARM-type_fold"/>
</dbReference>
<evidence type="ECO:0000313" key="5">
    <source>
        <dbReference type="EMBL" id="RRT60650.1"/>
    </source>
</evidence>
<feature type="compositionally biased region" description="Basic and acidic residues" evidence="2">
    <location>
        <begin position="378"/>
        <end position="389"/>
    </location>
</feature>
<feature type="region of interest" description="Disordered" evidence="2">
    <location>
        <begin position="351"/>
        <end position="389"/>
    </location>
</feature>
<evidence type="ECO:0000256" key="1">
    <source>
        <dbReference type="SAM" id="Coils"/>
    </source>
</evidence>
<dbReference type="GO" id="GO:0003729">
    <property type="term" value="F:mRNA binding"/>
    <property type="evidence" value="ECO:0007669"/>
    <property type="project" value="TreeGrafter"/>
</dbReference>
<feature type="coiled-coil region" evidence="1">
    <location>
        <begin position="219"/>
        <end position="246"/>
    </location>
</feature>
<dbReference type="Gene3D" id="1.25.40.180">
    <property type="match status" value="1"/>
</dbReference>
<dbReference type="AlphaFoldDB" id="A0A426Z9H3"/>
<organism evidence="5 6">
    <name type="scientific">Ensete ventricosum</name>
    <name type="common">Abyssinian banana</name>
    <name type="synonym">Musa ensete</name>
    <dbReference type="NCBI Taxonomy" id="4639"/>
    <lineage>
        <taxon>Eukaryota</taxon>
        <taxon>Viridiplantae</taxon>
        <taxon>Streptophyta</taxon>
        <taxon>Embryophyta</taxon>
        <taxon>Tracheophyta</taxon>
        <taxon>Spermatophyta</taxon>
        <taxon>Magnoliopsida</taxon>
        <taxon>Liliopsida</taxon>
        <taxon>Zingiberales</taxon>
        <taxon>Musaceae</taxon>
        <taxon>Ensete</taxon>
    </lineage>
</organism>
<keyword evidence="3" id="KW-0732">Signal</keyword>
<feature type="chain" id="PRO_5019457502" description="MIF4G-like type 2 domain-containing protein" evidence="3">
    <location>
        <begin position="23"/>
        <end position="389"/>
    </location>
</feature>
<keyword evidence="1" id="KW-0175">Coiled coil</keyword>
<dbReference type="Proteomes" id="UP000287651">
    <property type="component" value="Unassembled WGS sequence"/>
</dbReference>
<evidence type="ECO:0000256" key="3">
    <source>
        <dbReference type="SAM" id="SignalP"/>
    </source>
</evidence>
<dbReference type="GO" id="GO:0000339">
    <property type="term" value="F:RNA cap binding"/>
    <property type="evidence" value="ECO:0007669"/>
    <property type="project" value="InterPro"/>
</dbReference>
<dbReference type="SUPFAM" id="SSF48371">
    <property type="entry name" value="ARM repeat"/>
    <property type="match status" value="2"/>
</dbReference>
<evidence type="ECO:0000256" key="2">
    <source>
        <dbReference type="SAM" id="MobiDB-lite"/>
    </source>
</evidence>
<dbReference type="InterPro" id="IPR027159">
    <property type="entry name" value="CBP80"/>
</dbReference>
<evidence type="ECO:0000259" key="4">
    <source>
        <dbReference type="Pfam" id="PF09090"/>
    </source>
</evidence>
<evidence type="ECO:0000313" key="6">
    <source>
        <dbReference type="Proteomes" id="UP000287651"/>
    </source>
</evidence>
<gene>
    <name evidence="5" type="ORF">B296_00030536</name>
</gene>
<dbReference type="EMBL" id="AMZH03007704">
    <property type="protein sequence ID" value="RRT60650.1"/>
    <property type="molecule type" value="Genomic_DNA"/>
</dbReference>
<dbReference type="PANTHER" id="PTHR12412:SF2">
    <property type="entry name" value="NUCLEAR CAP-BINDING PROTEIN SUBUNIT 1"/>
    <property type="match status" value="1"/>
</dbReference>
<dbReference type="Pfam" id="PF09090">
    <property type="entry name" value="MIF4G_like_2"/>
    <property type="match status" value="1"/>
</dbReference>
<feature type="signal peptide" evidence="3">
    <location>
        <begin position="1"/>
        <end position="22"/>
    </location>
</feature>
<dbReference type="PANTHER" id="PTHR12412">
    <property type="entry name" value="CAP BINDING PROTEIN"/>
    <property type="match status" value="1"/>
</dbReference>
<proteinExistence type="predicted"/>
<dbReference type="GO" id="GO:0005634">
    <property type="term" value="C:nucleus"/>
    <property type="evidence" value="ECO:0007669"/>
    <property type="project" value="TreeGrafter"/>
</dbReference>